<evidence type="ECO:0000313" key="7">
    <source>
        <dbReference type="EMBL" id="SCJ75452.1"/>
    </source>
</evidence>
<evidence type="ECO:0000256" key="4">
    <source>
        <dbReference type="RuleBase" id="RU003744"/>
    </source>
</evidence>
<gene>
    <name evidence="7" type="primary">fliY_1</name>
    <name evidence="7" type="ORF">SAMEA3545359_01808</name>
</gene>
<dbReference type="PROSITE" id="PS51257">
    <property type="entry name" value="PROKAR_LIPOPROTEIN"/>
    <property type="match status" value="1"/>
</dbReference>
<feature type="signal peptide" evidence="5">
    <location>
        <begin position="1"/>
        <end position="21"/>
    </location>
</feature>
<proteinExistence type="inferred from homology"/>
<sequence>MKTMKKLAAMLAACGILLSLAGCGDKDKTFTGKAYEKEIMTPGEIVVGISADYPPYESMGTDGKVEGFDVDMANELAKYMGAEGKDVKVTFKNMDFSSIITALQSGQIDVGISAFTYDPERDCLFSDPYLISEQLVVLPKGSTVKSLDELSGKKIGAGTGTTGEKAAKENISGAEVTSPGDYTVMFEALKNGALDAVVCDGQVAKNNAEANGFVIMEEPLVKEENSVIVKKGNDELLKEVNEAVKQFKASDAYVELQQKWGLTEA</sequence>
<dbReference type="GO" id="GO:0030313">
    <property type="term" value="C:cell envelope"/>
    <property type="evidence" value="ECO:0007669"/>
    <property type="project" value="UniProtKB-SubCell"/>
</dbReference>
<dbReference type="PANTHER" id="PTHR35936">
    <property type="entry name" value="MEMBRANE-BOUND LYTIC MUREIN TRANSGLYCOSYLASE F"/>
    <property type="match status" value="1"/>
</dbReference>
<dbReference type="Gene3D" id="3.40.190.10">
    <property type="entry name" value="Periplasmic binding protein-like II"/>
    <property type="match status" value="2"/>
</dbReference>
<dbReference type="SMART" id="SM00062">
    <property type="entry name" value="PBPb"/>
    <property type="match status" value="1"/>
</dbReference>
<dbReference type="InterPro" id="IPR001638">
    <property type="entry name" value="Solute-binding_3/MltF_N"/>
</dbReference>
<evidence type="ECO:0000256" key="2">
    <source>
        <dbReference type="ARBA" id="ARBA00010333"/>
    </source>
</evidence>
<dbReference type="Pfam" id="PF00497">
    <property type="entry name" value="SBP_bac_3"/>
    <property type="match status" value="1"/>
</dbReference>
<dbReference type="EMBL" id="FMHG01000001">
    <property type="protein sequence ID" value="SCJ75452.1"/>
    <property type="molecule type" value="Genomic_DNA"/>
</dbReference>
<protein>
    <submittedName>
        <fullName evidence="7">Sulfate starvation-induced protein 7</fullName>
    </submittedName>
</protein>
<dbReference type="PROSITE" id="PS01039">
    <property type="entry name" value="SBP_BACTERIAL_3"/>
    <property type="match status" value="1"/>
</dbReference>
<evidence type="ECO:0000259" key="6">
    <source>
        <dbReference type="SMART" id="SM00062"/>
    </source>
</evidence>
<evidence type="ECO:0000256" key="5">
    <source>
        <dbReference type="SAM" id="SignalP"/>
    </source>
</evidence>
<feature type="chain" id="PRO_5039653447" evidence="5">
    <location>
        <begin position="22"/>
        <end position="265"/>
    </location>
</feature>
<dbReference type="SUPFAM" id="SSF53850">
    <property type="entry name" value="Periplasmic binding protein-like II"/>
    <property type="match status" value="1"/>
</dbReference>
<comment type="subcellular location">
    <subcellularLocation>
        <location evidence="1">Cell envelope</location>
    </subcellularLocation>
</comment>
<comment type="similarity">
    <text evidence="2 4">Belongs to the bacterial solute-binding protein 3 family.</text>
</comment>
<organism evidence="7">
    <name type="scientific">uncultured Anaerotruncus sp</name>
    <dbReference type="NCBI Taxonomy" id="905011"/>
    <lineage>
        <taxon>Bacteria</taxon>
        <taxon>Bacillati</taxon>
        <taxon>Bacillota</taxon>
        <taxon>Clostridia</taxon>
        <taxon>Eubacteriales</taxon>
        <taxon>Oscillospiraceae</taxon>
        <taxon>Anaerotruncus</taxon>
        <taxon>environmental samples</taxon>
    </lineage>
</organism>
<evidence type="ECO:0000256" key="3">
    <source>
        <dbReference type="ARBA" id="ARBA00022729"/>
    </source>
</evidence>
<dbReference type="InterPro" id="IPR018313">
    <property type="entry name" value="SBP_3_CS"/>
</dbReference>
<reference evidence="7" key="1">
    <citation type="submission" date="2015-09" db="EMBL/GenBank/DDBJ databases">
        <authorList>
            <consortium name="Pathogen Informatics"/>
        </authorList>
    </citation>
    <scope>NUCLEOTIDE SEQUENCE</scope>
    <source>
        <strain evidence="7">2789STDY5834896</strain>
    </source>
</reference>
<accession>A0A1C6J089</accession>
<dbReference type="PANTHER" id="PTHR35936:SF17">
    <property type="entry name" value="ARGININE-BINDING EXTRACELLULAR PROTEIN ARTP"/>
    <property type="match status" value="1"/>
</dbReference>
<dbReference type="AlphaFoldDB" id="A0A1C6J089"/>
<feature type="domain" description="Solute-binding protein family 3/N-terminal" evidence="6">
    <location>
        <begin position="44"/>
        <end position="264"/>
    </location>
</feature>
<evidence type="ECO:0000256" key="1">
    <source>
        <dbReference type="ARBA" id="ARBA00004196"/>
    </source>
</evidence>
<keyword evidence="3 5" id="KW-0732">Signal</keyword>
<name>A0A1C6J089_9FIRM</name>